<dbReference type="EMBL" id="LAZR01001741">
    <property type="protein sequence ID" value="KKN39844.1"/>
    <property type="molecule type" value="Genomic_DNA"/>
</dbReference>
<reference evidence="1" key="1">
    <citation type="journal article" date="2015" name="Nature">
        <title>Complex archaea that bridge the gap between prokaryotes and eukaryotes.</title>
        <authorList>
            <person name="Spang A."/>
            <person name="Saw J.H."/>
            <person name="Jorgensen S.L."/>
            <person name="Zaremba-Niedzwiedzka K."/>
            <person name="Martijn J."/>
            <person name="Lind A.E."/>
            <person name="van Eijk R."/>
            <person name="Schleper C."/>
            <person name="Guy L."/>
            <person name="Ettema T.J."/>
        </authorList>
    </citation>
    <scope>NUCLEOTIDE SEQUENCE</scope>
</reference>
<name>A0A0F9QBF4_9ZZZZ</name>
<organism evidence="1">
    <name type="scientific">marine sediment metagenome</name>
    <dbReference type="NCBI Taxonomy" id="412755"/>
    <lineage>
        <taxon>unclassified sequences</taxon>
        <taxon>metagenomes</taxon>
        <taxon>ecological metagenomes</taxon>
    </lineage>
</organism>
<sequence length="121" mass="13777">MELKVESEKVLEAAKQHPDVKRALKTMFSEAFEENRDKHFDLSPLGDSNGFLFSNLTAKAIGLGDKYFLKVADVFTMHPGLHKKSFYLHGGLINWELRSTPPDNSYYLLIPTRKDCKESGE</sequence>
<accession>A0A0F9QBF4</accession>
<protein>
    <submittedName>
        <fullName evidence="1">Uncharacterized protein</fullName>
    </submittedName>
</protein>
<dbReference type="AlphaFoldDB" id="A0A0F9QBF4"/>
<proteinExistence type="predicted"/>
<evidence type="ECO:0000313" key="1">
    <source>
        <dbReference type="EMBL" id="KKN39844.1"/>
    </source>
</evidence>
<comment type="caution">
    <text evidence="1">The sequence shown here is derived from an EMBL/GenBank/DDBJ whole genome shotgun (WGS) entry which is preliminary data.</text>
</comment>
<gene>
    <name evidence="1" type="ORF">LCGC14_0739560</name>
</gene>